<reference evidence="1" key="1">
    <citation type="journal article" date="2020" name="Nature">
        <title>Giant virus diversity and host interactions through global metagenomics.</title>
        <authorList>
            <person name="Schulz F."/>
            <person name="Roux S."/>
            <person name="Paez-Espino D."/>
            <person name="Jungbluth S."/>
            <person name="Walsh D.A."/>
            <person name="Denef V.J."/>
            <person name="McMahon K.D."/>
            <person name="Konstantinidis K.T."/>
            <person name="Eloe-Fadrosh E.A."/>
            <person name="Kyrpides N.C."/>
            <person name="Woyke T."/>
        </authorList>
    </citation>
    <scope>NUCLEOTIDE SEQUENCE</scope>
    <source>
        <strain evidence="1">GVMAG-S-1041349-163</strain>
    </source>
</reference>
<dbReference type="AlphaFoldDB" id="A0A6C0JPZ8"/>
<name>A0A6C0JPZ8_9ZZZZ</name>
<dbReference type="Gene3D" id="2.20.28.30">
    <property type="entry name" value="RNA polymerase ii, chain L"/>
    <property type="match status" value="1"/>
</dbReference>
<accession>A0A6C0JPZ8</accession>
<protein>
    <submittedName>
        <fullName evidence="1">Uncharacterized protein</fullName>
    </submittedName>
</protein>
<organism evidence="1">
    <name type="scientific">viral metagenome</name>
    <dbReference type="NCBI Taxonomy" id="1070528"/>
    <lineage>
        <taxon>unclassified sequences</taxon>
        <taxon>metagenomes</taxon>
        <taxon>organismal metagenomes</taxon>
    </lineage>
</organism>
<sequence>MDNHILEDQITYVCPKCTKENTFTIKETIIYCHYCYYRILEKKKTKKSMIYDCK</sequence>
<dbReference type="SUPFAM" id="SSF63393">
    <property type="entry name" value="RNA polymerase subunits"/>
    <property type="match status" value="1"/>
</dbReference>
<dbReference type="EMBL" id="MN740685">
    <property type="protein sequence ID" value="QHU07649.1"/>
    <property type="molecule type" value="Genomic_DNA"/>
</dbReference>
<evidence type="ECO:0000313" key="1">
    <source>
        <dbReference type="EMBL" id="QHU07649.1"/>
    </source>
</evidence>
<proteinExistence type="predicted"/>
<dbReference type="InterPro" id="IPR029040">
    <property type="entry name" value="RPABC4/Spt4"/>
</dbReference>